<comment type="caution">
    <text evidence="1">The sequence shown here is derived from an EMBL/GenBank/DDBJ whole genome shotgun (WGS) entry which is preliminary data.</text>
</comment>
<dbReference type="Proteomes" id="UP001056120">
    <property type="component" value="Linkage Group LG24"/>
</dbReference>
<reference evidence="2" key="1">
    <citation type="journal article" date="2022" name="Mol. Ecol. Resour.">
        <title>The genomes of chicory, endive, great burdock and yacon provide insights into Asteraceae palaeo-polyploidization history and plant inulin production.</title>
        <authorList>
            <person name="Fan W."/>
            <person name="Wang S."/>
            <person name="Wang H."/>
            <person name="Wang A."/>
            <person name="Jiang F."/>
            <person name="Liu H."/>
            <person name="Zhao H."/>
            <person name="Xu D."/>
            <person name="Zhang Y."/>
        </authorList>
    </citation>
    <scope>NUCLEOTIDE SEQUENCE [LARGE SCALE GENOMIC DNA]</scope>
    <source>
        <strain evidence="2">cv. Yunnan</strain>
    </source>
</reference>
<organism evidence="1 2">
    <name type="scientific">Smallanthus sonchifolius</name>
    <dbReference type="NCBI Taxonomy" id="185202"/>
    <lineage>
        <taxon>Eukaryota</taxon>
        <taxon>Viridiplantae</taxon>
        <taxon>Streptophyta</taxon>
        <taxon>Embryophyta</taxon>
        <taxon>Tracheophyta</taxon>
        <taxon>Spermatophyta</taxon>
        <taxon>Magnoliopsida</taxon>
        <taxon>eudicotyledons</taxon>
        <taxon>Gunneridae</taxon>
        <taxon>Pentapetalae</taxon>
        <taxon>asterids</taxon>
        <taxon>campanulids</taxon>
        <taxon>Asterales</taxon>
        <taxon>Asteraceae</taxon>
        <taxon>Asteroideae</taxon>
        <taxon>Heliantheae alliance</taxon>
        <taxon>Millerieae</taxon>
        <taxon>Smallanthus</taxon>
    </lineage>
</organism>
<name>A0ACB9AT85_9ASTR</name>
<protein>
    <submittedName>
        <fullName evidence="1">Uncharacterized protein</fullName>
    </submittedName>
</protein>
<accession>A0ACB9AT85</accession>
<dbReference type="EMBL" id="CM042041">
    <property type="protein sequence ID" value="KAI3712676.1"/>
    <property type="molecule type" value="Genomic_DNA"/>
</dbReference>
<evidence type="ECO:0000313" key="2">
    <source>
        <dbReference type="Proteomes" id="UP001056120"/>
    </source>
</evidence>
<sequence>MRWGRQDTIHSQFGEAIWIFIFFKELAKLYLMGWGNIYKRRMKVFTSTFLIYLDYRPCSRERNRQEDQIMTVYGRKLMSGILNVFLS</sequence>
<gene>
    <name evidence="1" type="ORF">L1987_71238</name>
</gene>
<keyword evidence="2" id="KW-1185">Reference proteome</keyword>
<reference evidence="1 2" key="2">
    <citation type="journal article" date="2022" name="Mol. Ecol. Resour.">
        <title>The genomes of chicory, endive, great burdock and yacon provide insights into Asteraceae paleo-polyploidization history and plant inulin production.</title>
        <authorList>
            <person name="Fan W."/>
            <person name="Wang S."/>
            <person name="Wang H."/>
            <person name="Wang A."/>
            <person name="Jiang F."/>
            <person name="Liu H."/>
            <person name="Zhao H."/>
            <person name="Xu D."/>
            <person name="Zhang Y."/>
        </authorList>
    </citation>
    <scope>NUCLEOTIDE SEQUENCE [LARGE SCALE GENOMIC DNA]</scope>
    <source>
        <strain evidence="2">cv. Yunnan</strain>
        <tissue evidence="1">Leaves</tissue>
    </source>
</reference>
<evidence type="ECO:0000313" key="1">
    <source>
        <dbReference type="EMBL" id="KAI3712676.1"/>
    </source>
</evidence>
<proteinExistence type="predicted"/>